<dbReference type="SMART" id="SM00047">
    <property type="entry name" value="LYZ2"/>
    <property type="match status" value="1"/>
</dbReference>
<sequence length="330" mass="35449">MASLTLINLSSRPRIAIASALVAAALGVAALYAFSPTAPAAQPRVAVLPDPDRDTLIGGAPAVASAPAPIPAVVPTESLALARRFDAQGYDWDAILDGESDVPLVAVKAFPKDLVHLQDVDLKKSLFFRTLLPMALQVNAEIDAERRRLIAIKAEVDAGKAPSRADSLWLKALAAKYGTAADDFAALLLRVDGVPPSLMLAQAAEESGWGTSRFAREGNAVFGQWTWSDDHDGIVPAARGAGENHKIRAFPSVKSAISAYVRNLNTHPAYERFRLQRALGATGYELTATLDRYSERREKYVDTLRTIMNANRLAALDGAKLSDEIQLVSR</sequence>
<dbReference type="InterPro" id="IPR002901">
    <property type="entry name" value="MGlyc_endo_b_GlcNAc-like_dom"/>
</dbReference>
<evidence type="ECO:0000256" key="1">
    <source>
        <dbReference type="SAM" id="SignalP"/>
    </source>
</evidence>
<dbReference type="PANTHER" id="PTHR40572">
    <property type="entry name" value="PROTEIN BAX"/>
    <property type="match status" value="1"/>
</dbReference>
<organism evidence="3">
    <name type="scientific">uncultured Alphaproteobacteria bacterium</name>
    <dbReference type="NCBI Taxonomy" id="91750"/>
    <lineage>
        <taxon>Bacteria</taxon>
        <taxon>Pseudomonadati</taxon>
        <taxon>Pseudomonadota</taxon>
        <taxon>Alphaproteobacteria</taxon>
        <taxon>environmental samples</taxon>
    </lineage>
</organism>
<keyword evidence="1" id="KW-0732">Signal</keyword>
<evidence type="ECO:0000313" key="3">
    <source>
        <dbReference type="EMBL" id="SBW08585.1"/>
    </source>
</evidence>
<dbReference type="EMBL" id="FLUO01000001">
    <property type="protein sequence ID" value="SBW08585.1"/>
    <property type="molecule type" value="Genomic_DNA"/>
</dbReference>
<gene>
    <name evidence="3" type="ORF">KL86APRO_12418</name>
</gene>
<reference evidence="3" key="1">
    <citation type="submission" date="2016-04" db="EMBL/GenBank/DDBJ databases">
        <authorList>
            <person name="Evans L.H."/>
            <person name="Alamgir A."/>
            <person name="Owens N."/>
            <person name="Weber N.D."/>
            <person name="Virtaneva K."/>
            <person name="Barbian K."/>
            <person name="Babar A."/>
            <person name="Rosenke K."/>
        </authorList>
    </citation>
    <scope>NUCLEOTIDE SEQUENCE</scope>
    <source>
        <strain evidence="3">86</strain>
    </source>
</reference>
<evidence type="ECO:0000259" key="2">
    <source>
        <dbReference type="SMART" id="SM00047"/>
    </source>
</evidence>
<dbReference type="Pfam" id="PF01832">
    <property type="entry name" value="Glucosaminidase"/>
    <property type="match status" value="1"/>
</dbReference>
<accession>A0A212KAQ8</accession>
<feature type="chain" id="PRO_5012871820" evidence="1">
    <location>
        <begin position="41"/>
        <end position="330"/>
    </location>
</feature>
<dbReference type="PANTHER" id="PTHR40572:SF1">
    <property type="entry name" value="PROTEIN BAX"/>
    <property type="match status" value="1"/>
</dbReference>
<dbReference type="Gene3D" id="1.10.530.10">
    <property type="match status" value="1"/>
</dbReference>
<proteinExistence type="predicted"/>
<feature type="domain" description="Mannosyl-glycoprotein endo-beta-N-acetylglucosamidase-like" evidence="2">
    <location>
        <begin position="166"/>
        <end position="301"/>
    </location>
</feature>
<name>A0A212KAQ8_9PROT</name>
<dbReference type="InterPro" id="IPR053195">
    <property type="entry name" value="Bax-like"/>
</dbReference>
<dbReference type="AlphaFoldDB" id="A0A212KAQ8"/>
<dbReference type="GO" id="GO:0004040">
    <property type="term" value="F:amidase activity"/>
    <property type="evidence" value="ECO:0007669"/>
    <property type="project" value="InterPro"/>
</dbReference>
<feature type="signal peptide" evidence="1">
    <location>
        <begin position="1"/>
        <end position="40"/>
    </location>
</feature>
<protein>
    <submittedName>
        <fullName evidence="3">Putative FlgJ-like protein</fullName>
    </submittedName>
</protein>